<proteinExistence type="inferred from homology"/>
<protein>
    <recommendedName>
        <fullName evidence="6">SURF1-like protein</fullName>
    </recommendedName>
</protein>
<comment type="similarity">
    <text evidence="2 6">Belongs to the SURF1 family.</text>
</comment>
<keyword evidence="4 6" id="KW-1133">Transmembrane helix</keyword>
<accession>A0ABU0Y9X5</accession>
<dbReference type="CDD" id="cd06662">
    <property type="entry name" value="SURF1"/>
    <property type="match status" value="1"/>
</dbReference>
<keyword evidence="6" id="KW-1003">Cell membrane</keyword>
<evidence type="ECO:0000256" key="2">
    <source>
        <dbReference type="ARBA" id="ARBA00007165"/>
    </source>
</evidence>
<feature type="transmembrane region" description="Helical" evidence="6">
    <location>
        <begin position="226"/>
        <end position="246"/>
    </location>
</feature>
<comment type="subcellular location">
    <subcellularLocation>
        <location evidence="6">Cell membrane</location>
        <topology evidence="6">Multi-pass membrane protein</topology>
    </subcellularLocation>
    <subcellularLocation>
        <location evidence="1">Membrane</location>
    </subcellularLocation>
</comment>
<evidence type="ECO:0000256" key="3">
    <source>
        <dbReference type="ARBA" id="ARBA00022692"/>
    </source>
</evidence>
<evidence type="ECO:0000313" key="8">
    <source>
        <dbReference type="Proteomes" id="UP001223336"/>
    </source>
</evidence>
<dbReference type="Pfam" id="PF02104">
    <property type="entry name" value="SURF1"/>
    <property type="match status" value="1"/>
</dbReference>
<dbReference type="Proteomes" id="UP001223336">
    <property type="component" value="Unassembled WGS sequence"/>
</dbReference>
<keyword evidence="3 6" id="KW-0812">Transmembrane</keyword>
<comment type="caution">
    <text evidence="7">The sequence shown here is derived from an EMBL/GenBank/DDBJ whole genome shotgun (WGS) entry which is preliminary data.</text>
</comment>
<dbReference type="RefSeq" id="WP_308134946.1">
    <property type="nucleotide sequence ID" value="NZ_JAVFKN010000013.1"/>
</dbReference>
<evidence type="ECO:0000256" key="4">
    <source>
        <dbReference type="ARBA" id="ARBA00022989"/>
    </source>
</evidence>
<gene>
    <name evidence="7" type="ORF">RCC75_10755</name>
</gene>
<dbReference type="PROSITE" id="PS50895">
    <property type="entry name" value="SURF1"/>
    <property type="match status" value="1"/>
</dbReference>
<dbReference type="PANTHER" id="PTHR23427">
    <property type="entry name" value="SURFEIT LOCUS PROTEIN"/>
    <property type="match status" value="1"/>
</dbReference>
<keyword evidence="5 6" id="KW-0472">Membrane</keyword>
<feature type="transmembrane region" description="Helical" evidence="6">
    <location>
        <begin position="25"/>
        <end position="44"/>
    </location>
</feature>
<organism evidence="7 8">
    <name type="scientific">Thiothrix subterranea</name>
    <dbReference type="NCBI Taxonomy" id="2735563"/>
    <lineage>
        <taxon>Bacteria</taxon>
        <taxon>Pseudomonadati</taxon>
        <taxon>Pseudomonadota</taxon>
        <taxon>Gammaproteobacteria</taxon>
        <taxon>Thiotrichales</taxon>
        <taxon>Thiotrichaceae</taxon>
        <taxon>Thiothrix</taxon>
    </lineage>
</organism>
<name>A0ABU0Y9X5_9GAMM</name>
<evidence type="ECO:0000256" key="1">
    <source>
        <dbReference type="ARBA" id="ARBA00004370"/>
    </source>
</evidence>
<keyword evidence="8" id="KW-1185">Reference proteome</keyword>
<dbReference type="PANTHER" id="PTHR23427:SF2">
    <property type="entry name" value="SURFEIT LOCUS PROTEIN 1"/>
    <property type="match status" value="1"/>
</dbReference>
<evidence type="ECO:0000256" key="5">
    <source>
        <dbReference type="ARBA" id="ARBA00023136"/>
    </source>
</evidence>
<sequence>MRNLGLLQHGENASITARYRFQPSVFTTLLTLLLVGIFAALSVWQYQRAAYKTQMAQAVMQQTTQAPLNLNETSVDWPAQRFRPATVSGYWEAANTVLLDNSVHQGKAGYHVITPLRLANGQHLLVNRGWIAVGANRQILPSIPTPTDGVTLTGTLESPRSKPVFLFGEMAADTEGNQRWLYLDMAHFAHKLGHSLAPYVLLQTSETADGLRRDWPAYSNTAGMHIGYSIQWGAFGLIVLSAYVSLNLRKYPSVTSKETL</sequence>
<evidence type="ECO:0000313" key="7">
    <source>
        <dbReference type="EMBL" id="MDQ5769011.1"/>
    </source>
</evidence>
<evidence type="ECO:0000256" key="6">
    <source>
        <dbReference type="RuleBase" id="RU363076"/>
    </source>
</evidence>
<reference evidence="7 8" key="1">
    <citation type="submission" date="2023-08" db="EMBL/GenBank/DDBJ databases">
        <title>New molecular markers tilS and rpoB for phylogenetic and monitoring studies of the genus Thiothrix biodiversity.</title>
        <authorList>
            <person name="Ravin N.V."/>
            <person name="Smolyakov D."/>
            <person name="Markov N.D."/>
            <person name="Beletsky A.V."/>
            <person name="Mardanov A.V."/>
            <person name="Rudenko T.S."/>
            <person name="Grabovich M.Y."/>
        </authorList>
    </citation>
    <scope>NUCLEOTIDE SEQUENCE [LARGE SCALE GENOMIC DNA]</scope>
    <source>
        <strain evidence="7 8">H33</strain>
    </source>
</reference>
<dbReference type="EMBL" id="JAVFKN010000013">
    <property type="protein sequence ID" value="MDQ5769011.1"/>
    <property type="molecule type" value="Genomic_DNA"/>
</dbReference>
<dbReference type="InterPro" id="IPR002994">
    <property type="entry name" value="Surf1/Shy1"/>
</dbReference>
<dbReference type="InterPro" id="IPR045214">
    <property type="entry name" value="Surf1/Surf4"/>
</dbReference>